<keyword evidence="2" id="KW-1185">Reference proteome</keyword>
<gene>
    <name evidence="1" type="ORF">RHSIM_RhsimUnG0128900</name>
</gene>
<organism evidence="1 2">
    <name type="scientific">Rhododendron simsii</name>
    <name type="common">Sims's rhododendron</name>
    <dbReference type="NCBI Taxonomy" id="118357"/>
    <lineage>
        <taxon>Eukaryota</taxon>
        <taxon>Viridiplantae</taxon>
        <taxon>Streptophyta</taxon>
        <taxon>Embryophyta</taxon>
        <taxon>Tracheophyta</taxon>
        <taxon>Spermatophyta</taxon>
        <taxon>Magnoliopsida</taxon>
        <taxon>eudicotyledons</taxon>
        <taxon>Gunneridae</taxon>
        <taxon>Pentapetalae</taxon>
        <taxon>asterids</taxon>
        <taxon>Ericales</taxon>
        <taxon>Ericaceae</taxon>
        <taxon>Ericoideae</taxon>
        <taxon>Rhodoreae</taxon>
        <taxon>Rhododendron</taxon>
    </lineage>
</organism>
<comment type="caution">
    <text evidence="1">The sequence shown here is derived from an EMBL/GenBank/DDBJ whole genome shotgun (WGS) entry which is preliminary data.</text>
</comment>
<accession>A0A834FUR1</accession>
<protein>
    <submittedName>
        <fullName evidence="1">Uncharacterized protein</fullName>
    </submittedName>
</protein>
<name>A0A834FUR1_RHOSS</name>
<dbReference type="GO" id="GO:0006351">
    <property type="term" value="P:DNA-templated transcription"/>
    <property type="evidence" value="ECO:0007669"/>
    <property type="project" value="InterPro"/>
</dbReference>
<dbReference type="EMBL" id="WJXA01000291">
    <property type="protein sequence ID" value="KAF7113412.1"/>
    <property type="molecule type" value="Genomic_DNA"/>
</dbReference>
<proteinExistence type="predicted"/>
<sequence>MAKPTPKAKASRGKASLIDELKGSRYLRLEYDNGCKGKVRALEGMSICHGFGVDSIYPCDFVPFTRKPLFIVVDSDNSKAFKAGFSFAQAIYGVEKGEPAAMLLSPNSYPTVPSAVDSSRHPSGSLFTSFLTAPLQAFCLLLGISGPDVDTDMCNKAGGLLSSLLNDWGLMLVASDTLDPVWAQGLSDPFLRRLLLRFMFCRAVLTLYAPTFDKEEFLPECIPCLPEAFLPTAATFQTAVLQIANIFGATNRFVLSEGISLPESSEDEMPSS</sequence>
<dbReference type="PANTHER" id="PTHR21243">
    <property type="entry name" value="PROTEIN SCAI"/>
    <property type="match status" value="1"/>
</dbReference>
<dbReference type="OrthoDB" id="525027at2759"/>
<reference evidence="1" key="1">
    <citation type="submission" date="2019-11" db="EMBL/GenBank/DDBJ databases">
        <authorList>
            <person name="Liu Y."/>
            <person name="Hou J."/>
            <person name="Li T.-Q."/>
            <person name="Guan C.-H."/>
            <person name="Wu X."/>
            <person name="Wu H.-Z."/>
            <person name="Ling F."/>
            <person name="Zhang R."/>
            <person name="Shi X.-G."/>
            <person name="Ren J.-P."/>
            <person name="Chen E.-F."/>
            <person name="Sun J.-M."/>
        </authorList>
    </citation>
    <scope>NUCLEOTIDE SEQUENCE</scope>
    <source>
        <strain evidence="1">Adult_tree_wgs_1</strain>
        <tissue evidence="1">Leaves</tissue>
    </source>
</reference>
<dbReference type="Proteomes" id="UP000626092">
    <property type="component" value="Unassembled WGS sequence"/>
</dbReference>
<dbReference type="Pfam" id="PF12070">
    <property type="entry name" value="SCAI"/>
    <property type="match status" value="1"/>
</dbReference>
<dbReference type="GO" id="GO:0003714">
    <property type="term" value="F:transcription corepressor activity"/>
    <property type="evidence" value="ECO:0007669"/>
    <property type="project" value="InterPro"/>
</dbReference>
<evidence type="ECO:0000313" key="2">
    <source>
        <dbReference type="Proteomes" id="UP000626092"/>
    </source>
</evidence>
<dbReference type="AlphaFoldDB" id="A0A834FUR1"/>
<evidence type="ECO:0000313" key="1">
    <source>
        <dbReference type="EMBL" id="KAF7113412.1"/>
    </source>
</evidence>
<dbReference type="InterPro" id="IPR022709">
    <property type="entry name" value="SCAI"/>
</dbReference>